<gene>
    <name evidence="5" type="ORF">NA57DRAFT_60771</name>
</gene>
<accession>A0A9P4I319</accession>
<comment type="caution">
    <text evidence="5">The sequence shown here is derived from an EMBL/GenBank/DDBJ whole genome shotgun (WGS) entry which is preliminary data.</text>
</comment>
<dbReference type="Pfam" id="PF11807">
    <property type="entry name" value="UstYa"/>
    <property type="match status" value="1"/>
</dbReference>
<feature type="transmembrane region" description="Helical" evidence="4">
    <location>
        <begin position="42"/>
        <end position="61"/>
    </location>
</feature>
<organism evidence="5 6">
    <name type="scientific">Rhizodiscina lignyota</name>
    <dbReference type="NCBI Taxonomy" id="1504668"/>
    <lineage>
        <taxon>Eukaryota</taxon>
        <taxon>Fungi</taxon>
        <taxon>Dikarya</taxon>
        <taxon>Ascomycota</taxon>
        <taxon>Pezizomycotina</taxon>
        <taxon>Dothideomycetes</taxon>
        <taxon>Pleosporomycetidae</taxon>
        <taxon>Aulographales</taxon>
        <taxon>Rhizodiscinaceae</taxon>
        <taxon>Rhizodiscina</taxon>
    </lineage>
</organism>
<dbReference type="InterPro" id="IPR021765">
    <property type="entry name" value="UstYa-like"/>
</dbReference>
<evidence type="ECO:0000256" key="4">
    <source>
        <dbReference type="SAM" id="Phobius"/>
    </source>
</evidence>
<evidence type="ECO:0000313" key="5">
    <source>
        <dbReference type="EMBL" id="KAF2094131.1"/>
    </source>
</evidence>
<dbReference type="GO" id="GO:0043386">
    <property type="term" value="P:mycotoxin biosynthetic process"/>
    <property type="evidence" value="ECO:0007669"/>
    <property type="project" value="InterPro"/>
</dbReference>
<proteinExistence type="inferred from homology"/>
<reference evidence="5" key="1">
    <citation type="journal article" date="2020" name="Stud. Mycol.">
        <title>101 Dothideomycetes genomes: a test case for predicting lifestyles and emergence of pathogens.</title>
        <authorList>
            <person name="Haridas S."/>
            <person name="Albert R."/>
            <person name="Binder M."/>
            <person name="Bloem J."/>
            <person name="Labutti K."/>
            <person name="Salamov A."/>
            <person name="Andreopoulos B."/>
            <person name="Baker S."/>
            <person name="Barry K."/>
            <person name="Bills G."/>
            <person name="Bluhm B."/>
            <person name="Cannon C."/>
            <person name="Castanera R."/>
            <person name="Culley D."/>
            <person name="Daum C."/>
            <person name="Ezra D."/>
            <person name="Gonzalez J."/>
            <person name="Henrissat B."/>
            <person name="Kuo A."/>
            <person name="Liang C."/>
            <person name="Lipzen A."/>
            <person name="Lutzoni F."/>
            <person name="Magnuson J."/>
            <person name="Mondo S."/>
            <person name="Nolan M."/>
            <person name="Ohm R."/>
            <person name="Pangilinan J."/>
            <person name="Park H.-J."/>
            <person name="Ramirez L."/>
            <person name="Alfaro M."/>
            <person name="Sun H."/>
            <person name="Tritt A."/>
            <person name="Yoshinaga Y."/>
            <person name="Zwiers L.-H."/>
            <person name="Turgeon B."/>
            <person name="Goodwin S."/>
            <person name="Spatafora J."/>
            <person name="Crous P."/>
            <person name="Grigoriev I."/>
        </authorList>
    </citation>
    <scope>NUCLEOTIDE SEQUENCE</scope>
    <source>
        <strain evidence="5">CBS 133067</strain>
    </source>
</reference>
<evidence type="ECO:0000256" key="1">
    <source>
        <dbReference type="ARBA" id="ARBA00004685"/>
    </source>
</evidence>
<protein>
    <recommendedName>
        <fullName evidence="7">Cyclochlorotine biosynthesis protein O</fullName>
    </recommendedName>
</protein>
<dbReference type="PANTHER" id="PTHR33365">
    <property type="entry name" value="YALI0B05434P"/>
    <property type="match status" value="1"/>
</dbReference>
<keyword evidence="6" id="KW-1185">Reference proteome</keyword>
<evidence type="ECO:0000313" key="6">
    <source>
        <dbReference type="Proteomes" id="UP000799772"/>
    </source>
</evidence>
<comment type="pathway">
    <text evidence="1">Mycotoxin biosynthesis.</text>
</comment>
<evidence type="ECO:0000256" key="2">
    <source>
        <dbReference type="ARBA" id="ARBA00035112"/>
    </source>
</evidence>
<name>A0A9P4I319_9PEZI</name>
<dbReference type="OrthoDB" id="3687641at2759"/>
<dbReference type="Proteomes" id="UP000799772">
    <property type="component" value="Unassembled WGS sequence"/>
</dbReference>
<feature type="transmembrane region" description="Helical" evidence="4">
    <location>
        <begin position="92"/>
        <end position="111"/>
    </location>
</feature>
<keyword evidence="4" id="KW-1133">Transmembrane helix</keyword>
<dbReference type="PANTHER" id="PTHR33365:SF4">
    <property type="entry name" value="CYCLOCHLOROTINE BIOSYNTHESIS PROTEIN O"/>
    <property type="match status" value="1"/>
</dbReference>
<comment type="similarity">
    <text evidence="2">Belongs to the ustYa family.</text>
</comment>
<dbReference type="EMBL" id="ML978135">
    <property type="protein sequence ID" value="KAF2094131.1"/>
    <property type="molecule type" value="Genomic_DNA"/>
</dbReference>
<sequence>MHWLRLSKQAKYVPLKSSAHQSHAEELDYGLRRTFWSETGSIPWICSTIFFAFVALGLYMFPKQLECTSTAQLEGTSAGLISEYETDFAPNSGPMVLLMFLTLIRSNMLAFRTRRLTRHGTIFYEARNVKMSGIDSEIDSVIDRYFLITEEEARDHWGDEYDQYWNYAAGGYRAGLDMFHTLHCVHEIRKWLFPRYYSIRMSEDQLLHQGHCIEQIRQYIMCAGDITPVPTKYFPGLGRNYVVSDVTHTCRDFQAIRDWVSERKHTVKPDFSRKQPPSSVQIDAEM</sequence>
<feature type="compositionally biased region" description="Polar residues" evidence="3">
    <location>
        <begin position="275"/>
        <end position="286"/>
    </location>
</feature>
<keyword evidence="4" id="KW-0812">Transmembrane</keyword>
<evidence type="ECO:0008006" key="7">
    <source>
        <dbReference type="Google" id="ProtNLM"/>
    </source>
</evidence>
<dbReference type="AlphaFoldDB" id="A0A9P4I319"/>
<keyword evidence="4" id="KW-0472">Membrane</keyword>
<feature type="region of interest" description="Disordered" evidence="3">
    <location>
        <begin position="267"/>
        <end position="286"/>
    </location>
</feature>
<evidence type="ECO:0000256" key="3">
    <source>
        <dbReference type="SAM" id="MobiDB-lite"/>
    </source>
</evidence>